<dbReference type="Pfam" id="PF00679">
    <property type="entry name" value="EFG_C"/>
    <property type="match status" value="1"/>
</dbReference>
<evidence type="ECO:0000256" key="2">
    <source>
        <dbReference type="ARBA" id="ARBA00023134"/>
    </source>
</evidence>
<keyword evidence="5" id="KW-1185">Reference proteome</keyword>
<dbReference type="PANTHER" id="PTHR43261">
    <property type="entry name" value="TRANSLATION ELONGATION FACTOR G-RELATED"/>
    <property type="match status" value="1"/>
</dbReference>
<dbReference type="NCBIfam" id="NF009381">
    <property type="entry name" value="PRK12740.1-5"/>
    <property type="match status" value="1"/>
</dbReference>
<dbReference type="InterPro" id="IPR020568">
    <property type="entry name" value="Ribosomal_Su5_D2-typ_SF"/>
</dbReference>
<dbReference type="GO" id="GO:0005525">
    <property type="term" value="F:GTP binding"/>
    <property type="evidence" value="ECO:0007669"/>
    <property type="project" value="UniProtKB-KW"/>
</dbReference>
<dbReference type="Gene3D" id="2.40.30.10">
    <property type="entry name" value="Translation factors"/>
    <property type="match status" value="1"/>
</dbReference>
<dbReference type="Pfam" id="PF22042">
    <property type="entry name" value="EF-G_D2"/>
    <property type="match status" value="1"/>
</dbReference>
<dbReference type="SUPFAM" id="SSF50447">
    <property type="entry name" value="Translation proteins"/>
    <property type="match status" value="1"/>
</dbReference>
<keyword evidence="4" id="KW-0251">Elongation factor</keyword>
<dbReference type="InterPro" id="IPR014721">
    <property type="entry name" value="Ribsml_uS5_D2-typ_fold_subgr"/>
</dbReference>
<dbReference type="GO" id="GO:0003746">
    <property type="term" value="F:translation elongation factor activity"/>
    <property type="evidence" value="ECO:0007669"/>
    <property type="project" value="UniProtKB-KW"/>
</dbReference>
<dbReference type="InParanoid" id="A0A3G9J2M6"/>
<dbReference type="CDD" id="cd03713">
    <property type="entry name" value="EFG_mtEFG_C"/>
    <property type="match status" value="1"/>
</dbReference>
<protein>
    <submittedName>
        <fullName evidence="4">Elongation factor G</fullName>
    </submittedName>
</protein>
<dbReference type="SUPFAM" id="SSF54211">
    <property type="entry name" value="Ribosomal protein S5 domain 2-like"/>
    <property type="match status" value="1"/>
</dbReference>
<dbReference type="SMART" id="SM00889">
    <property type="entry name" value="EFG_IV"/>
    <property type="match status" value="1"/>
</dbReference>
<dbReference type="Pfam" id="PF03764">
    <property type="entry name" value="EFG_IV"/>
    <property type="match status" value="1"/>
</dbReference>
<dbReference type="InterPro" id="IPR027417">
    <property type="entry name" value="P-loop_NTPase"/>
</dbReference>
<feature type="domain" description="Tr-type G" evidence="3">
    <location>
        <begin position="7"/>
        <end position="212"/>
    </location>
</feature>
<dbReference type="SUPFAM" id="SSF52540">
    <property type="entry name" value="P-loop containing nucleoside triphosphate hydrolases"/>
    <property type="match status" value="1"/>
</dbReference>
<dbReference type="Gene3D" id="3.30.70.240">
    <property type="match status" value="1"/>
</dbReference>
<dbReference type="InterPro" id="IPR000795">
    <property type="entry name" value="T_Tr_GTP-bd_dom"/>
</dbReference>
<dbReference type="Gene3D" id="3.30.70.870">
    <property type="entry name" value="Elongation Factor G (Translational Gtpase), domain 3"/>
    <property type="match status" value="1"/>
</dbReference>
<dbReference type="InterPro" id="IPR000640">
    <property type="entry name" value="EFG_V-like"/>
</dbReference>
<proteinExistence type="predicted"/>
<accession>A0A3G9J2M6</accession>
<sequence>MRNYHSNEMGTVAVLGHSGSGKTSVIEAMAYRSGQIGQVGTIQRGNTLSDYDPEEVRRQSSISLTPIPVEWNNCKINLLDTPGAFDFNGEVDAALAVSESVLIIVPATKGLTTGTKEAMYKAHDKARMIYINGIDKPNGNYHEKLKELQDTYGKVIAPIQVPIMEGEKMVGYVNVAKMEGRRFEGDQTHPCPIPEGMDDLIEPVKAMIDEAVANTSDELLEKYLNEEPFTREEISQALRLGVVNKTLIPVLCGTDQIGISIILNSMVAFFSASGDMSNSFIIHNNLTDEDEIIGFDEKLPPAAQVFKTYSDPFIGRISLIKVLTGTIRPNMTLINQRNKGEEKLAKLYIMQGKNMIEVDELNAGDIGAIQKLDHTKTNDVLSDKNFPIEVEPIKFSQPYYGRAIRPLGKTNEDKISAALARFLEEDPCLRFVTNAETSQQCLYGLGDIHLDSVVSRLKNKYKVEVALDDIIIPYRETIRGEVTHRTKYKKQSGGHGQYGDVEIKFEPSHDYSTAYVFEEQVFGGAVPKSYFPAVEKGLQEACKHGVLASYPVLGLKATLLDGSYHSVDSSEQAFKTATIMCFKEALPEAKPALLEPYVTINVYVPEEFMGDIMSHFNKHRARVIGQEILDDRIMKITAEAPQTEIMNYAIDLRSMTQGQGFFDQEFLDYEFMDSTLQQRVIAARKPKE</sequence>
<dbReference type="InterPro" id="IPR047872">
    <property type="entry name" value="EFG_IV"/>
</dbReference>
<dbReference type="Proteomes" id="UP000268059">
    <property type="component" value="Chromosome"/>
</dbReference>
<dbReference type="CDD" id="cd01434">
    <property type="entry name" value="EFG_mtEFG1_IV"/>
    <property type="match status" value="1"/>
</dbReference>
<dbReference type="InterPro" id="IPR005517">
    <property type="entry name" value="Transl_elong_EFG/EF2_IV"/>
</dbReference>
<dbReference type="FunFam" id="3.30.230.10:FF:000003">
    <property type="entry name" value="Elongation factor G"/>
    <property type="match status" value="1"/>
</dbReference>
<keyword evidence="1" id="KW-0547">Nucleotide-binding</keyword>
<dbReference type="GO" id="GO:0032790">
    <property type="term" value="P:ribosome disassembly"/>
    <property type="evidence" value="ECO:0007669"/>
    <property type="project" value="TreeGrafter"/>
</dbReference>
<dbReference type="InterPro" id="IPR041095">
    <property type="entry name" value="EFG_II"/>
</dbReference>
<organism evidence="4 5">
    <name type="scientific">Intestinibaculum porci</name>
    <dbReference type="NCBI Taxonomy" id="2487118"/>
    <lineage>
        <taxon>Bacteria</taxon>
        <taxon>Bacillati</taxon>
        <taxon>Bacillota</taxon>
        <taxon>Erysipelotrichia</taxon>
        <taxon>Erysipelotrichales</taxon>
        <taxon>Erysipelotrichaceae</taxon>
        <taxon>Intestinibaculum</taxon>
    </lineage>
</organism>
<dbReference type="SUPFAM" id="SSF54980">
    <property type="entry name" value="EF-G C-terminal domain-like"/>
    <property type="match status" value="2"/>
</dbReference>
<dbReference type="InterPro" id="IPR009000">
    <property type="entry name" value="Transl_B-barrel_sf"/>
</dbReference>
<dbReference type="AlphaFoldDB" id="A0A3G9J2M6"/>
<dbReference type="EMBL" id="AP019309">
    <property type="protein sequence ID" value="BBH25420.1"/>
    <property type="molecule type" value="Genomic_DNA"/>
</dbReference>
<evidence type="ECO:0000259" key="3">
    <source>
        <dbReference type="PROSITE" id="PS51722"/>
    </source>
</evidence>
<dbReference type="PANTHER" id="PTHR43261:SF6">
    <property type="entry name" value="ELONGATION FACTOR G-LIKE PROTEIN"/>
    <property type="match status" value="1"/>
</dbReference>
<dbReference type="FunFam" id="3.30.70.240:FF:000001">
    <property type="entry name" value="Elongation factor G"/>
    <property type="match status" value="1"/>
</dbReference>
<reference evidence="4 5" key="1">
    <citation type="submission" date="2018-11" db="EMBL/GenBank/DDBJ databases">
        <title>Novel Erysipelotrichaceae bacterium isolated from small intestine of a swine.</title>
        <authorList>
            <person name="Kim J.S."/>
            <person name="Choe H."/>
            <person name="Lee Y.R."/>
            <person name="Kim K.M."/>
            <person name="Park D.S."/>
        </authorList>
    </citation>
    <scope>NUCLEOTIDE SEQUENCE [LARGE SCALE GENOMIC DNA]</scope>
    <source>
        <strain evidence="4 5">SG0102</strain>
    </source>
</reference>
<dbReference type="InterPro" id="IPR053905">
    <property type="entry name" value="EF-G-like_DII"/>
</dbReference>
<dbReference type="Gene3D" id="3.30.230.10">
    <property type="match status" value="1"/>
</dbReference>
<dbReference type="Gene3D" id="3.40.50.300">
    <property type="entry name" value="P-loop containing nucleotide triphosphate hydrolases"/>
    <property type="match status" value="1"/>
</dbReference>
<evidence type="ECO:0000313" key="5">
    <source>
        <dbReference type="Proteomes" id="UP000268059"/>
    </source>
</evidence>
<name>A0A3G9J2M6_9FIRM</name>
<dbReference type="KEGG" id="ebm:SG0102_03540"/>
<dbReference type="PROSITE" id="PS51722">
    <property type="entry name" value="G_TR_2"/>
    <property type="match status" value="1"/>
</dbReference>
<dbReference type="Pfam" id="PF14492">
    <property type="entry name" value="EFG_III"/>
    <property type="match status" value="1"/>
</dbReference>
<keyword evidence="2" id="KW-0342">GTP-binding</keyword>
<dbReference type="Pfam" id="PF00009">
    <property type="entry name" value="GTP_EFTU"/>
    <property type="match status" value="1"/>
</dbReference>
<evidence type="ECO:0000256" key="1">
    <source>
        <dbReference type="ARBA" id="ARBA00022741"/>
    </source>
</evidence>
<dbReference type="SMART" id="SM00838">
    <property type="entry name" value="EFG_C"/>
    <property type="match status" value="1"/>
</dbReference>
<dbReference type="OrthoDB" id="9804431at2"/>
<dbReference type="InterPro" id="IPR035649">
    <property type="entry name" value="EFG_V"/>
</dbReference>
<keyword evidence="4" id="KW-0648">Protein biosynthesis</keyword>
<dbReference type="InterPro" id="IPR035647">
    <property type="entry name" value="EFG_III/V"/>
</dbReference>
<dbReference type="RefSeq" id="WP_125118370.1">
    <property type="nucleotide sequence ID" value="NZ_AP019309.1"/>
</dbReference>
<dbReference type="CDD" id="cd04088">
    <property type="entry name" value="EFG_mtEFG_II"/>
    <property type="match status" value="1"/>
</dbReference>
<evidence type="ECO:0000313" key="4">
    <source>
        <dbReference type="EMBL" id="BBH25420.1"/>
    </source>
</evidence>
<dbReference type="GO" id="GO:0003924">
    <property type="term" value="F:GTPase activity"/>
    <property type="evidence" value="ECO:0007669"/>
    <property type="project" value="InterPro"/>
</dbReference>
<gene>
    <name evidence="4" type="ORF">SG0102_03540</name>
</gene>